<feature type="transmembrane region" description="Helical" evidence="4">
    <location>
        <begin position="101"/>
        <end position="122"/>
    </location>
</feature>
<feature type="transmembrane region" description="Helical" evidence="4">
    <location>
        <begin position="340"/>
        <end position="360"/>
    </location>
</feature>
<feature type="transmembrane region" description="Helical" evidence="4">
    <location>
        <begin position="215"/>
        <end position="240"/>
    </location>
</feature>
<feature type="transmembrane region" description="Helical" evidence="4">
    <location>
        <begin position="281"/>
        <end position="300"/>
    </location>
</feature>
<feature type="transmembrane region" description="Helical" evidence="4">
    <location>
        <begin position="12"/>
        <end position="29"/>
    </location>
</feature>
<evidence type="ECO:0000256" key="2">
    <source>
        <dbReference type="ARBA" id="ARBA00022989"/>
    </source>
</evidence>
<dbReference type="Gene3D" id="1.20.1250.20">
    <property type="entry name" value="MFS general substrate transporter like domains"/>
    <property type="match status" value="1"/>
</dbReference>
<feature type="transmembrane region" description="Helical" evidence="4">
    <location>
        <begin position="165"/>
        <end position="182"/>
    </location>
</feature>
<keyword evidence="1 4" id="KW-0812">Transmembrane</keyword>
<dbReference type="AlphaFoldDB" id="A0A1Y6FM58"/>
<gene>
    <name evidence="6" type="ORF">SAMN06297468_2770</name>
</gene>
<evidence type="ECO:0000313" key="6">
    <source>
        <dbReference type="EMBL" id="SMQ74571.1"/>
    </source>
</evidence>
<dbReference type="CDD" id="cd17324">
    <property type="entry name" value="MFS_NepI_like"/>
    <property type="match status" value="1"/>
</dbReference>
<sequence length="397" mass="42575">MSESHYLSRAQEYGLAATTAVVTANAYYIHPIISEVADSFSVGQAEIGIVPALNQLALALGILLLLPLGDRYSNRRLCILFVSLQSLAMLGMALATQFLVFTAASTILGFVTVAPYLLPAFASKRVAPERLGQVTAFLTAGVIFGILVARVGAGIVAEQFGWRTVYWIAVALMFAVTLMLPVSMRSETSADKTPTGSYHELVLSVFRLTRTYPEVLWSAAIQALNFAMFTATWLALALHLTSPSLGYGVDTVGYLAGIAVVSIFATPRLGRLADKIGARRARVYAALLQLFGVALLYPLGFSAWALIVPLVLINLVGPSVDVAGRMTFLSLDPSIRTRLTTIYIVIMFVGGGIGSILGTWSFDTYGWAGTCAAILMASIVVTAMSIMAERSWRARQA</sequence>
<dbReference type="EMBL" id="FXWG01000003">
    <property type="protein sequence ID" value="SMQ74571.1"/>
    <property type="molecule type" value="Genomic_DNA"/>
</dbReference>
<reference evidence="7" key="1">
    <citation type="submission" date="2017-04" db="EMBL/GenBank/DDBJ databases">
        <authorList>
            <person name="Varghese N."/>
            <person name="Submissions S."/>
        </authorList>
    </citation>
    <scope>NUCLEOTIDE SEQUENCE [LARGE SCALE GENOMIC DNA]</scope>
</reference>
<dbReference type="InterPro" id="IPR011701">
    <property type="entry name" value="MFS"/>
</dbReference>
<accession>A0A1Y6FM58</accession>
<protein>
    <submittedName>
        <fullName evidence="6">Predicted arabinose efflux permease, MFS family</fullName>
    </submittedName>
</protein>
<keyword evidence="2 4" id="KW-1133">Transmembrane helix</keyword>
<dbReference type="PROSITE" id="PS50850">
    <property type="entry name" value="MFS"/>
    <property type="match status" value="1"/>
</dbReference>
<dbReference type="Proteomes" id="UP000194420">
    <property type="component" value="Unassembled WGS sequence"/>
</dbReference>
<dbReference type="InterPro" id="IPR036259">
    <property type="entry name" value="MFS_trans_sf"/>
</dbReference>
<feature type="transmembrane region" description="Helical" evidence="4">
    <location>
        <begin position="306"/>
        <end position="328"/>
    </location>
</feature>
<keyword evidence="7" id="KW-1185">Reference proteome</keyword>
<feature type="transmembrane region" description="Helical" evidence="4">
    <location>
        <begin position="252"/>
        <end position="269"/>
    </location>
</feature>
<dbReference type="SUPFAM" id="SSF103473">
    <property type="entry name" value="MFS general substrate transporter"/>
    <property type="match status" value="1"/>
</dbReference>
<dbReference type="InterPro" id="IPR020846">
    <property type="entry name" value="MFS_dom"/>
</dbReference>
<evidence type="ECO:0000256" key="1">
    <source>
        <dbReference type="ARBA" id="ARBA00022692"/>
    </source>
</evidence>
<evidence type="ECO:0000256" key="4">
    <source>
        <dbReference type="SAM" id="Phobius"/>
    </source>
</evidence>
<evidence type="ECO:0000313" key="7">
    <source>
        <dbReference type="Proteomes" id="UP000194420"/>
    </source>
</evidence>
<name>A0A1Y6FM58_9SPHN</name>
<feature type="transmembrane region" description="Helical" evidence="4">
    <location>
        <begin position="134"/>
        <end position="153"/>
    </location>
</feature>
<feature type="transmembrane region" description="Helical" evidence="4">
    <location>
        <begin position="366"/>
        <end position="388"/>
    </location>
</feature>
<organism evidence="6 7">
    <name type="scientific">Altererythrobacter xiamenensis</name>
    <dbReference type="NCBI Taxonomy" id="1316679"/>
    <lineage>
        <taxon>Bacteria</taxon>
        <taxon>Pseudomonadati</taxon>
        <taxon>Pseudomonadota</taxon>
        <taxon>Alphaproteobacteria</taxon>
        <taxon>Sphingomonadales</taxon>
        <taxon>Erythrobacteraceae</taxon>
        <taxon>Altererythrobacter</taxon>
    </lineage>
</organism>
<proteinExistence type="predicted"/>
<dbReference type="GO" id="GO:0022857">
    <property type="term" value="F:transmembrane transporter activity"/>
    <property type="evidence" value="ECO:0007669"/>
    <property type="project" value="InterPro"/>
</dbReference>
<feature type="transmembrane region" description="Helical" evidence="4">
    <location>
        <begin position="77"/>
        <end position="95"/>
    </location>
</feature>
<dbReference type="PANTHER" id="PTHR42910">
    <property type="entry name" value="TRANSPORTER SCO4007-RELATED"/>
    <property type="match status" value="1"/>
</dbReference>
<evidence type="ECO:0000259" key="5">
    <source>
        <dbReference type="PROSITE" id="PS50850"/>
    </source>
</evidence>
<keyword evidence="3 4" id="KW-0472">Membrane</keyword>
<dbReference type="PANTHER" id="PTHR42910:SF1">
    <property type="entry name" value="MAJOR FACILITATOR SUPERFAMILY (MFS) PROFILE DOMAIN-CONTAINING PROTEIN"/>
    <property type="match status" value="1"/>
</dbReference>
<feature type="transmembrane region" description="Helical" evidence="4">
    <location>
        <begin position="49"/>
        <end position="68"/>
    </location>
</feature>
<dbReference type="RefSeq" id="WP_234990091.1">
    <property type="nucleotide sequence ID" value="NZ_FXWG01000003.1"/>
</dbReference>
<feature type="domain" description="Major facilitator superfamily (MFS) profile" evidence="5">
    <location>
        <begin position="1"/>
        <end position="395"/>
    </location>
</feature>
<evidence type="ECO:0000256" key="3">
    <source>
        <dbReference type="ARBA" id="ARBA00023136"/>
    </source>
</evidence>
<dbReference type="Pfam" id="PF07690">
    <property type="entry name" value="MFS_1"/>
    <property type="match status" value="1"/>
</dbReference>